<gene>
    <name evidence="1" type="ORF">GLOINDRAFT_86966</name>
</gene>
<dbReference type="AlphaFoldDB" id="U9TDB7"/>
<dbReference type="EMBL" id="KI296519">
    <property type="protein sequence ID" value="ESA01361.1"/>
    <property type="molecule type" value="Genomic_DNA"/>
</dbReference>
<sequence length="132" mass="15587">MIRKRSELKCLNMISLKHQIFNFPDAKAYLETLCELKCDTSIESSYFYGLAFICQNIQRYKPFKDANLEMAEESEGRSKNLWKYVGYYHEHVTIINPITKSEEIKMSYMEGLEEGNPYVEDTHSITEHEKNK</sequence>
<reference evidence="1" key="1">
    <citation type="submission" date="2013-07" db="EMBL/GenBank/DDBJ databases">
        <title>The genome of an arbuscular mycorrhizal fungus provides insights into the evolution of the oldest plant symbiosis.</title>
        <authorList>
            <consortium name="DOE Joint Genome Institute"/>
            <person name="Tisserant E."/>
            <person name="Malbreil M."/>
            <person name="Kuo A."/>
            <person name="Kohler A."/>
            <person name="Symeonidi A."/>
            <person name="Balestrini R."/>
            <person name="Charron P."/>
            <person name="Duensing N."/>
            <person name="Frei-dit-Frey N."/>
            <person name="Gianinazzi-Pearson V."/>
            <person name="Gilbert B."/>
            <person name="Handa Y."/>
            <person name="Hijri M."/>
            <person name="Kaul R."/>
            <person name="Kawaguchi M."/>
            <person name="Krajinski F."/>
            <person name="Lammers P."/>
            <person name="Lapierre D."/>
            <person name="Masclaux F.G."/>
            <person name="Murat C."/>
            <person name="Morin E."/>
            <person name="Ndikumana S."/>
            <person name="Pagni M."/>
            <person name="Petitpierre D."/>
            <person name="Requena N."/>
            <person name="Rosikiewicz P."/>
            <person name="Riley R."/>
            <person name="Saito K."/>
            <person name="San Clemente H."/>
            <person name="Shapiro H."/>
            <person name="van Tuinen D."/>
            <person name="Becard G."/>
            <person name="Bonfante P."/>
            <person name="Paszkowski U."/>
            <person name="Shachar-Hill Y."/>
            <person name="Young J.P."/>
            <person name="Sanders I.R."/>
            <person name="Henrissat B."/>
            <person name="Rensing S.A."/>
            <person name="Grigoriev I.V."/>
            <person name="Corradi N."/>
            <person name="Roux C."/>
            <person name="Martin F."/>
        </authorList>
    </citation>
    <scope>NUCLEOTIDE SEQUENCE</scope>
    <source>
        <strain evidence="1">DAOM 197198</strain>
    </source>
</reference>
<feature type="non-terminal residue" evidence="1">
    <location>
        <position position="132"/>
    </location>
</feature>
<organism evidence="1">
    <name type="scientific">Rhizophagus irregularis (strain DAOM 181602 / DAOM 197198 / MUCL 43194)</name>
    <name type="common">Arbuscular mycorrhizal fungus</name>
    <name type="synonym">Glomus intraradices</name>
    <dbReference type="NCBI Taxonomy" id="747089"/>
    <lineage>
        <taxon>Eukaryota</taxon>
        <taxon>Fungi</taxon>
        <taxon>Fungi incertae sedis</taxon>
        <taxon>Mucoromycota</taxon>
        <taxon>Glomeromycotina</taxon>
        <taxon>Glomeromycetes</taxon>
        <taxon>Glomerales</taxon>
        <taxon>Glomeraceae</taxon>
        <taxon>Rhizophagus</taxon>
    </lineage>
</organism>
<name>U9TDB7_RHIID</name>
<dbReference type="HOGENOM" id="CLU_1922180_0_0_1"/>
<accession>U9TDB7</accession>
<protein>
    <submittedName>
        <fullName evidence="1">Uncharacterized protein</fullName>
    </submittedName>
</protein>
<proteinExistence type="predicted"/>
<evidence type="ECO:0000313" key="1">
    <source>
        <dbReference type="EMBL" id="ESA01361.1"/>
    </source>
</evidence>